<protein>
    <submittedName>
        <fullName evidence="2">Uncharacterized protein</fullName>
    </submittedName>
</protein>
<feature type="transmembrane region" description="Helical" evidence="1">
    <location>
        <begin position="19"/>
        <end position="39"/>
    </location>
</feature>
<reference evidence="2 3" key="1">
    <citation type="journal article" date="2020" name="Nature">
        <title>Six reference-quality genomes reveal evolution of bat adaptations.</title>
        <authorList>
            <person name="Jebb D."/>
            <person name="Huang Z."/>
            <person name="Pippel M."/>
            <person name="Hughes G.M."/>
            <person name="Lavrichenko K."/>
            <person name="Devanna P."/>
            <person name="Winkler S."/>
            <person name="Jermiin L.S."/>
            <person name="Skirmuntt E.C."/>
            <person name="Katzourakis A."/>
            <person name="Burkitt-Gray L."/>
            <person name="Ray D.A."/>
            <person name="Sullivan K.A.M."/>
            <person name="Roscito J.G."/>
            <person name="Kirilenko B.M."/>
            <person name="Davalos L.M."/>
            <person name="Corthals A.P."/>
            <person name="Power M.L."/>
            <person name="Jones G."/>
            <person name="Ransome R.D."/>
            <person name="Dechmann D.K.N."/>
            <person name="Locatelli A.G."/>
            <person name="Puechmaille S.J."/>
            <person name="Fedrigo O."/>
            <person name="Jarvis E.D."/>
            <person name="Hiller M."/>
            <person name="Vernes S.C."/>
            <person name="Myers E.W."/>
            <person name="Teeling E.C."/>
        </authorList>
    </citation>
    <scope>NUCLEOTIDE SEQUENCE [LARGE SCALE GENOMIC DNA]</scope>
    <source>
        <strain evidence="2">Bat1K_MPI-CBG_1</strain>
    </source>
</reference>
<sequence length="147" mass="16382">MTTCYSITQVDIPYLFSHFPVYGLLGCFQVGFMLVYLIAIKNSTPLLFYILKTAKNHPQCDFSFSLKAKVGTASVGGVTKGEDPTLFLPADHLLPISYLSSVHNRQKESSLCWECSSLPPCHLGNFSSCRSHSHFISPRPHPSTQRK</sequence>
<organism evidence="2 3">
    <name type="scientific">Phyllostomus discolor</name>
    <name type="common">pale spear-nosed bat</name>
    <dbReference type="NCBI Taxonomy" id="89673"/>
    <lineage>
        <taxon>Eukaryota</taxon>
        <taxon>Metazoa</taxon>
        <taxon>Chordata</taxon>
        <taxon>Craniata</taxon>
        <taxon>Vertebrata</taxon>
        <taxon>Euteleostomi</taxon>
        <taxon>Mammalia</taxon>
        <taxon>Eutheria</taxon>
        <taxon>Laurasiatheria</taxon>
        <taxon>Chiroptera</taxon>
        <taxon>Yangochiroptera</taxon>
        <taxon>Phyllostomidae</taxon>
        <taxon>Phyllostominae</taxon>
        <taxon>Phyllostomus</taxon>
    </lineage>
</organism>
<evidence type="ECO:0000313" key="2">
    <source>
        <dbReference type="EMBL" id="KAF6119908.1"/>
    </source>
</evidence>
<evidence type="ECO:0000313" key="3">
    <source>
        <dbReference type="Proteomes" id="UP000664940"/>
    </source>
</evidence>
<name>A0A834AZ35_9CHIR</name>
<dbReference type="EMBL" id="JABVXQ010000003">
    <property type="protein sequence ID" value="KAF6119908.1"/>
    <property type="molecule type" value="Genomic_DNA"/>
</dbReference>
<keyword evidence="1" id="KW-0812">Transmembrane</keyword>
<dbReference type="Proteomes" id="UP000664940">
    <property type="component" value="Unassembled WGS sequence"/>
</dbReference>
<comment type="caution">
    <text evidence="2">The sequence shown here is derived from an EMBL/GenBank/DDBJ whole genome shotgun (WGS) entry which is preliminary data.</text>
</comment>
<accession>A0A834AZ35</accession>
<dbReference type="AlphaFoldDB" id="A0A834AZ35"/>
<gene>
    <name evidence="2" type="ORF">HJG60_010289</name>
</gene>
<keyword evidence="1" id="KW-0472">Membrane</keyword>
<proteinExistence type="predicted"/>
<evidence type="ECO:0000256" key="1">
    <source>
        <dbReference type="SAM" id="Phobius"/>
    </source>
</evidence>
<keyword evidence="1" id="KW-1133">Transmembrane helix</keyword>